<dbReference type="AlphaFoldDB" id="A0A7C5QE12"/>
<keyword evidence="1" id="KW-0645">Protease</keyword>
<evidence type="ECO:0000259" key="4">
    <source>
        <dbReference type="Pfam" id="PF07687"/>
    </source>
</evidence>
<dbReference type="Pfam" id="PF07687">
    <property type="entry name" value="M20_dimer"/>
    <property type="match status" value="1"/>
</dbReference>
<dbReference type="EMBL" id="DRWN01000055">
    <property type="protein sequence ID" value="HHK68791.1"/>
    <property type="molecule type" value="Genomic_DNA"/>
</dbReference>
<dbReference type="InterPro" id="IPR011650">
    <property type="entry name" value="Peptidase_M20_dimer"/>
</dbReference>
<evidence type="ECO:0000256" key="1">
    <source>
        <dbReference type="ARBA" id="ARBA00022670"/>
    </source>
</evidence>
<dbReference type="PROSITE" id="PS00759">
    <property type="entry name" value="ARGE_DAPE_CPG2_2"/>
    <property type="match status" value="1"/>
</dbReference>
<organism evidence="5">
    <name type="scientific">Caldiarchaeum subterraneum</name>
    <dbReference type="NCBI Taxonomy" id="311458"/>
    <lineage>
        <taxon>Archaea</taxon>
        <taxon>Nitrososphaerota</taxon>
        <taxon>Candidatus Caldarchaeales</taxon>
        <taxon>Candidatus Caldarchaeaceae</taxon>
        <taxon>Candidatus Caldarchaeum</taxon>
    </lineage>
</organism>
<dbReference type="SUPFAM" id="SSF53187">
    <property type="entry name" value="Zn-dependent exopeptidases"/>
    <property type="match status" value="1"/>
</dbReference>
<feature type="domain" description="Peptidase M20 dimerisation" evidence="4">
    <location>
        <begin position="193"/>
        <end position="336"/>
    </location>
</feature>
<dbReference type="Gene3D" id="3.40.630.10">
    <property type="entry name" value="Zn peptidases"/>
    <property type="match status" value="1"/>
</dbReference>
<dbReference type="GO" id="GO:0006508">
    <property type="term" value="P:proteolysis"/>
    <property type="evidence" value="ECO:0007669"/>
    <property type="project" value="UniProtKB-KW"/>
</dbReference>
<gene>
    <name evidence="5" type="ORF">ENM11_06540</name>
</gene>
<dbReference type="InterPro" id="IPR002933">
    <property type="entry name" value="Peptidase_M20"/>
</dbReference>
<sequence length="447" mass="48872">MERYADLFNVIDRNKEKYLDWASRLISIPSVSAYKSGLHECAEAVAELIEQAGLRSRVYDNDEGGPFVLGELNTEAHATLMFYNHYDVQPAEPLEKWTSPPFTPTVRDGRLYGRGAADNKGNIAARLAAVDALLRTMGELPVNVKMLVEGGEEVGSPGLEKFVDRERDRLFADGCIWEYGYTNKKNAPMIYLGVKGMVYVELEAKGSGGEIHSSWGAVVENPAWRLVQALSTIRSSEGRVLIEGFYDDIDYAGEELLQSLSLEDFEPPAKLIPSLANPLKALLLEPACNIDGLVAGYTGPGSKTIIPSSASAKLDFRLVPRQNPDNVRRQLVEHLLNNGFSDITVKILQSYPAARTDAESFIVKLVADMAELAYGVKPVVIPSGAASGPMYVVTELLSIPCVATGVGYYGSSPHGPNEHIRIADFVAGIKHIALIMLNFHRYFHGVG</sequence>
<protein>
    <submittedName>
        <fullName evidence="5">M20/M25/M40 family metallo-hydrolase</fullName>
    </submittedName>
</protein>
<evidence type="ECO:0000256" key="2">
    <source>
        <dbReference type="ARBA" id="ARBA00022723"/>
    </source>
</evidence>
<comment type="caution">
    <text evidence="5">The sequence shown here is derived from an EMBL/GenBank/DDBJ whole genome shotgun (WGS) entry which is preliminary data.</text>
</comment>
<evidence type="ECO:0000313" key="5">
    <source>
        <dbReference type="EMBL" id="HHK68791.1"/>
    </source>
</evidence>
<evidence type="ECO:0000256" key="3">
    <source>
        <dbReference type="ARBA" id="ARBA00022801"/>
    </source>
</evidence>
<dbReference type="GO" id="GO:0046872">
    <property type="term" value="F:metal ion binding"/>
    <property type="evidence" value="ECO:0007669"/>
    <property type="project" value="UniProtKB-KW"/>
</dbReference>
<proteinExistence type="predicted"/>
<keyword evidence="2" id="KW-0479">Metal-binding</keyword>
<dbReference type="InterPro" id="IPR001261">
    <property type="entry name" value="ArgE/DapE_CS"/>
</dbReference>
<dbReference type="PANTHER" id="PTHR43270:SF8">
    <property type="entry name" value="DI- AND TRIPEPTIDASE DUG2-RELATED"/>
    <property type="match status" value="1"/>
</dbReference>
<dbReference type="Gene3D" id="3.30.70.360">
    <property type="match status" value="1"/>
</dbReference>
<keyword evidence="3 5" id="KW-0378">Hydrolase</keyword>
<dbReference type="GO" id="GO:0008233">
    <property type="term" value="F:peptidase activity"/>
    <property type="evidence" value="ECO:0007669"/>
    <property type="project" value="UniProtKB-KW"/>
</dbReference>
<dbReference type="NCBIfam" id="NF005034">
    <property type="entry name" value="PRK06446.1"/>
    <property type="match status" value="1"/>
</dbReference>
<name>A0A7C5QE12_CALS0</name>
<accession>A0A7C5QE12</accession>
<dbReference type="PANTHER" id="PTHR43270">
    <property type="entry name" value="BETA-ALA-HIS DIPEPTIDASE"/>
    <property type="match status" value="1"/>
</dbReference>
<dbReference type="Pfam" id="PF01546">
    <property type="entry name" value="Peptidase_M20"/>
    <property type="match status" value="1"/>
</dbReference>
<reference evidence="5" key="1">
    <citation type="journal article" date="2020" name="mSystems">
        <title>Genome- and Community-Level Interaction Insights into Carbon Utilization and Element Cycling Functions of Hydrothermarchaeota in Hydrothermal Sediment.</title>
        <authorList>
            <person name="Zhou Z."/>
            <person name="Liu Y."/>
            <person name="Xu W."/>
            <person name="Pan J."/>
            <person name="Luo Z.H."/>
            <person name="Li M."/>
        </authorList>
    </citation>
    <scope>NUCLEOTIDE SEQUENCE [LARGE SCALE GENOMIC DNA]</scope>
    <source>
        <strain evidence="5">SpSt-1056</strain>
    </source>
</reference>
<dbReference type="InterPro" id="IPR051458">
    <property type="entry name" value="Cyt/Met_Dipeptidase"/>
</dbReference>